<keyword evidence="8" id="KW-0597">Phosphoprotein</keyword>
<reference evidence="12" key="2">
    <citation type="journal article" date="2021" name="PeerJ">
        <title>Extensive microbial diversity within the chicken gut microbiome revealed by metagenomics and culture.</title>
        <authorList>
            <person name="Gilroy R."/>
            <person name="Ravi A."/>
            <person name="Getino M."/>
            <person name="Pursley I."/>
            <person name="Horton D.L."/>
            <person name="Alikhan N.F."/>
            <person name="Baker D."/>
            <person name="Gharbi K."/>
            <person name="Hall N."/>
            <person name="Watson M."/>
            <person name="Adriaenssens E.M."/>
            <person name="Foster-Nyarko E."/>
            <person name="Jarju S."/>
            <person name="Secka A."/>
            <person name="Antonio M."/>
            <person name="Oren A."/>
            <person name="Chaudhuri R.R."/>
            <person name="La Ragione R."/>
            <person name="Hildebrand F."/>
            <person name="Pallen M.J."/>
        </authorList>
    </citation>
    <scope>NUCLEOTIDE SEQUENCE</scope>
    <source>
        <strain evidence="12">CHK121-14286</strain>
    </source>
</reference>
<accession>A0A9D1E575</accession>
<keyword evidence="5" id="KW-0010">Activator</keyword>
<dbReference type="GO" id="GO:0032993">
    <property type="term" value="C:protein-DNA complex"/>
    <property type="evidence" value="ECO:0007669"/>
    <property type="project" value="TreeGrafter"/>
</dbReference>
<comment type="subcellular location">
    <subcellularLocation>
        <location evidence="1">Cytoplasm</location>
    </subcellularLocation>
</comment>
<dbReference type="Pfam" id="PF00486">
    <property type="entry name" value="Trans_reg_C"/>
    <property type="match status" value="1"/>
</dbReference>
<dbReference type="GO" id="GO:0000156">
    <property type="term" value="F:phosphorelay response regulator activity"/>
    <property type="evidence" value="ECO:0007669"/>
    <property type="project" value="TreeGrafter"/>
</dbReference>
<dbReference type="GO" id="GO:0006355">
    <property type="term" value="P:regulation of DNA-templated transcription"/>
    <property type="evidence" value="ECO:0007669"/>
    <property type="project" value="InterPro"/>
</dbReference>
<evidence type="ECO:0000313" key="12">
    <source>
        <dbReference type="EMBL" id="HIR66406.1"/>
    </source>
</evidence>
<gene>
    <name evidence="12" type="ORF">IAC95_05955</name>
</gene>
<keyword evidence="2" id="KW-0963">Cytoplasm</keyword>
<evidence type="ECO:0000256" key="3">
    <source>
        <dbReference type="ARBA" id="ARBA00023026"/>
    </source>
</evidence>
<dbReference type="InterPro" id="IPR039420">
    <property type="entry name" value="WalR-like"/>
</dbReference>
<dbReference type="InterPro" id="IPR036388">
    <property type="entry name" value="WH-like_DNA-bd_sf"/>
</dbReference>
<sequence length="225" mass="25565">MFSILAVEDDHSTRKLLQEVLFGNGYKVLTACNGAEALDVLEKNHVDLMIIDVMMPVMDGYELTKTLREGGSQIPMLMLSAKQNVSDVKQGFIVGIDDYMTKPFDLEELLLRIKALLRRAKIASEQKISVGNVVLDYNSFTVTTQYGTETLPQKEFLLLFKLLSYPEVVFTRLQLMDEIWGMDAESDEHTVNVHINRLRTRFANVGDFEIVTVRGLGYKAVRHDE</sequence>
<evidence type="ECO:0000256" key="6">
    <source>
        <dbReference type="ARBA" id="ARBA00037471"/>
    </source>
</evidence>
<dbReference type="InterPro" id="IPR001789">
    <property type="entry name" value="Sig_transdc_resp-reg_receiver"/>
</dbReference>
<dbReference type="GO" id="GO:0005829">
    <property type="term" value="C:cytosol"/>
    <property type="evidence" value="ECO:0007669"/>
    <property type="project" value="TreeGrafter"/>
</dbReference>
<dbReference type="Gene3D" id="3.40.50.2300">
    <property type="match status" value="1"/>
</dbReference>
<dbReference type="InterPro" id="IPR001867">
    <property type="entry name" value="OmpR/PhoB-type_DNA-bd"/>
</dbReference>
<dbReference type="PANTHER" id="PTHR48111">
    <property type="entry name" value="REGULATOR OF RPOS"/>
    <property type="match status" value="1"/>
</dbReference>
<feature type="domain" description="OmpR/PhoB-type" evidence="11">
    <location>
        <begin position="125"/>
        <end position="222"/>
    </location>
</feature>
<feature type="modified residue" description="4-aspartylphosphate" evidence="8">
    <location>
        <position position="52"/>
    </location>
</feature>
<name>A0A9D1E575_9BACT</name>
<proteinExistence type="predicted"/>
<feature type="domain" description="Response regulatory" evidence="10">
    <location>
        <begin position="3"/>
        <end position="117"/>
    </location>
</feature>
<dbReference type="SMART" id="SM00862">
    <property type="entry name" value="Trans_reg_C"/>
    <property type="match status" value="1"/>
</dbReference>
<evidence type="ECO:0000256" key="8">
    <source>
        <dbReference type="PROSITE-ProRule" id="PRU00169"/>
    </source>
</evidence>
<dbReference type="EMBL" id="DVHL01000047">
    <property type="protein sequence ID" value="HIR66406.1"/>
    <property type="molecule type" value="Genomic_DNA"/>
</dbReference>
<organism evidence="12 13">
    <name type="scientific">Candidatus Fimimonas gallinarum</name>
    <dbReference type="NCBI Taxonomy" id="2840821"/>
    <lineage>
        <taxon>Bacteria</taxon>
        <taxon>Pseudomonadati</taxon>
        <taxon>Myxococcota</taxon>
        <taxon>Myxococcia</taxon>
        <taxon>Myxococcales</taxon>
        <taxon>Cystobacterineae</taxon>
        <taxon>Myxococcaceae</taxon>
        <taxon>Myxococcaceae incertae sedis</taxon>
        <taxon>Candidatus Fimimonas</taxon>
    </lineage>
</organism>
<dbReference type="SMART" id="SM00448">
    <property type="entry name" value="REC"/>
    <property type="match status" value="1"/>
</dbReference>
<comment type="function">
    <text evidence="6">Member of the two-component regulatory system HssS/HssR involved in intracellular heme homeostasis and tempering of staphylococcal virulence. Phosphorylated HssR binds to a direct repeat sequence within hrtAB promoter and activates the expression of hrtAB, an efflux pump, in response to extracellular heme, hemin, hemoglobin or blood.</text>
</comment>
<comment type="caution">
    <text evidence="12">The sequence shown here is derived from an EMBL/GenBank/DDBJ whole genome shotgun (WGS) entry which is preliminary data.</text>
</comment>
<keyword evidence="4 9" id="KW-0238">DNA-binding</keyword>
<evidence type="ECO:0000313" key="13">
    <source>
        <dbReference type="Proteomes" id="UP000824200"/>
    </source>
</evidence>
<dbReference type="GO" id="GO:0000976">
    <property type="term" value="F:transcription cis-regulatory region binding"/>
    <property type="evidence" value="ECO:0007669"/>
    <property type="project" value="TreeGrafter"/>
</dbReference>
<dbReference type="PROSITE" id="PS51755">
    <property type="entry name" value="OMPR_PHOB"/>
    <property type="match status" value="1"/>
</dbReference>
<evidence type="ECO:0000256" key="2">
    <source>
        <dbReference type="ARBA" id="ARBA00022490"/>
    </source>
</evidence>
<feature type="DNA-binding region" description="OmpR/PhoB-type" evidence="9">
    <location>
        <begin position="125"/>
        <end position="222"/>
    </location>
</feature>
<evidence type="ECO:0000259" key="11">
    <source>
        <dbReference type="PROSITE" id="PS51755"/>
    </source>
</evidence>
<dbReference type="InterPro" id="IPR011006">
    <property type="entry name" value="CheY-like_superfamily"/>
</dbReference>
<dbReference type="AlphaFoldDB" id="A0A9D1E575"/>
<evidence type="ECO:0000256" key="1">
    <source>
        <dbReference type="ARBA" id="ARBA00004496"/>
    </source>
</evidence>
<dbReference type="PROSITE" id="PS50110">
    <property type="entry name" value="RESPONSE_REGULATORY"/>
    <property type="match status" value="1"/>
</dbReference>
<dbReference type="Gene3D" id="1.10.10.10">
    <property type="entry name" value="Winged helix-like DNA-binding domain superfamily/Winged helix DNA-binding domain"/>
    <property type="match status" value="1"/>
</dbReference>
<dbReference type="SUPFAM" id="SSF52172">
    <property type="entry name" value="CheY-like"/>
    <property type="match status" value="1"/>
</dbReference>
<dbReference type="CDD" id="cd00383">
    <property type="entry name" value="trans_reg_C"/>
    <property type="match status" value="1"/>
</dbReference>
<dbReference type="PANTHER" id="PTHR48111:SF49">
    <property type="entry name" value="HEME RESPONSE REGULATOR HSSR"/>
    <property type="match status" value="1"/>
</dbReference>
<keyword evidence="3" id="KW-0843">Virulence</keyword>
<dbReference type="Proteomes" id="UP000824200">
    <property type="component" value="Unassembled WGS sequence"/>
</dbReference>
<evidence type="ECO:0000256" key="5">
    <source>
        <dbReference type="ARBA" id="ARBA00023159"/>
    </source>
</evidence>
<evidence type="ECO:0000256" key="9">
    <source>
        <dbReference type="PROSITE-ProRule" id="PRU01091"/>
    </source>
</evidence>
<evidence type="ECO:0000256" key="4">
    <source>
        <dbReference type="ARBA" id="ARBA00023125"/>
    </source>
</evidence>
<evidence type="ECO:0000256" key="7">
    <source>
        <dbReference type="ARBA" id="ARBA00039976"/>
    </source>
</evidence>
<dbReference type="Pfam" id="PF00072">
    <property type="entry name" value="Response_reg"/>
    <property type="match status" value="1"/>
</dbReference>
<protein>
    <recommendedName>
        <fullName evidence="7">Heme response regulator HssR</fullName>
    </recommendedName>
</protein>
<evidence type="ECO:0000259" key="10">
    <source>
        <dbReference type="PROSITE" id="PS50110"/>
    </source>
</evidence>
<reference evidence="12" key="1">
    <citation type="submission" date="2020-10" db="EMBL/GenBank/DDBJ databases">
        <authorList>
            <person name="Gilroy R."/>
        </authorList>
    </citation>
    <scope>NUCLEOTIDE SEQUENCE</scope>
    <source>
        <strain evidence="12">CHK121-14286</strain>
    </source>
</reference>